<protein>
    <submittedName>
        <fullName evidence="1">Uncharacterized protein</fullName>
    </submittedName>
</protein>
<organism evidence="1 2">
    <name type="scientific">Fusarium duplospermum</name>
    <dbReference type="NCBI Taxonomy" id="1325734"/>
    <lineage>
        <taxon>Eukaryota</taxon>
        <taxon>Fungi</taxon>
        <taxon>Dikarya</taxon>
        <taxon>Ascomycota</taxon>
        <taxon>Pezizomycotina</taxon>
        <taxon>Sordariomycetes</taxon>
        <taxon>Hypocreomycetidae</taxon>
        <taxon>Hypocreales</taxon>
        <taxon>Nectriaceae</taxon>
        <taxon>Fusarium</taxon>
        <taxon>Fusarium solani species complex</taxon>
    </lineage>
</organism>
<proteinExistence type="predicted"/>
<sequence>MSISKPICCAYVGYQGPRSNGSQSSGAAVPLFSVIAPYINKQAITLVFSLVRVDSTGATHRLYIITLAQHGKATTLICK</sequence>
<dbReference type="EMBL" id="NKCI01000302">
    <property type="protein sequence ID" value="RSL44072.1"/>
    <property type="molecule type" value="Genomic_DNA"/>
</dbReference>
<keyword evidence="2" id="KW-1185">Reference proteome</keyword>
<gene>
    <name evidence="1" type="ORF">CEP54_014830</name>
</gene>
<accession>A0A428NTJ8</accession>
<dbReference type="Proteomes" id="UP000288168">
    <property type="component" value="Unassembled WGS sequence"/>
</dbReference>
<comment type="caution">
    <text evidence="1">The sequence shown here is derived from an EMBL/GenBank/DDBJ whole genome shotgun (WGS) entry which is preliminary data.</text>
</comment>
<evidence type="ECO:0000313" key="1">
    <source>
        <dbReference type="EMBL" id="RSL44072.1"/>
    </source>
</evidence>
<dbReference type="AlphaFoldDB" id="A0A428NTJ8"/>
<reference evidence="1 2" key="1">
    <citation type="submission" date="2017-06" db="EMBL/GenBank/DDBJ databases">
        <title>Comparative genomic analysis of Ambrosia Fusariam Clade fungi.</title>
        <authorList>
            <person name="Stajich J.E."/>
            <person name="Carrillo J."/>
            <person name="Kijimoto T."/>
            <person name="Eskalen A."/>
            <person name="O'Donnell K."/>
            <person name="Kasson M."/>
        </authorList>
    </citation>
    <scope>NUCLEOTIDE SEQUENCE [LARGE SCALE GENOMIC DNA]</scope>
    <source>
        <strain evidence="1 2">NRRL62584</strain>
    </source>
</reference>
<evidence type="ECO:0000313" key="2">
    <source>
        <dbReference type="Proteomes" id="UP000288168"/>
    </source>
</evidence>
<name>A0A428NTJ8_9HYPO</name>